<dbReference type="AlphaFoldDB" id="A0A2I0SZ19"/>
<reference evidence="2" key="2">
    <citation type="submission" date="2017-12" db="EMBL/GenBank/DDBJ databases">
        <title>Genome sequence of the Bar-tailed Godwit (Limosa lapponica baueri).</title>
        <authorList>
            <person name="Lima N.C.B."/>
            <person name="Parody-Merino A.M."/>
            <person name="Battley P.F."/>
            <person name="Fidler A.E."/>
            <person name="Prosdocimi F."/>
        </authorList>
    </citation>
    <scope>NUCLEOTIDE SEQUENCE [LARGE SCALE GENOMIC DNA]</scope>
</reference>
<name>A0A2I0SZ19_LIMLA</name>
<reference evidence="2" key="1">
    <citation type="submission" date="2017-11" db="EMBL/GenBank/DDBJ databases">
        <authorList>
            <person name="Lima N.C."/>
            <person name="Parody-Merino A.M."/>
            <person name="Battley P.F."/>
            <person name="Fidler A.E."/>
            <person name="Prosdocimi F."/>
        </authorList>
    </citation>
    <scope>NUCLEOTIDE SEQUENCE [LARGE SCALE GENOMIC DNA]</scope>
</reference>
<proteinExistence type="predicted"/>
<dbReference type="EMBL" id="KZ536485">
    <property type="protein sequence ID" value="PKU26779.1"/>
    <property type="molecule type" value="Genomic_DNA"/>
</dbReference>
<protein>
    <submittedName>
        <fullName evidence="1">Uncharacterized protein</fullName>
    </submittedName>
</protein>
<sequence length="128" mass="14316">MSFLCWGPQSWMQYYRPVFVLGIAVTQVQDLALGLVELHEIGMGTPFKPVQVPLDGIPFLQRVNNATQLGVGKLAKGSLDLIVHVTNKDVKQHWSQYHPLRNAACHWFPFGHQAIDHNPLNAAIQPVP</sequence>
<accession>A0A2I0SZ19</accession>
<evidence type="ECO:0000313" key="2">
    <source>
        <dbReference type="Proteomes" id="UP000233556"/>
    </source>
</evidence>
<dbReference type="OrthoDB" id="9393482at2759"/>
<organism evidence="1 2">
    <name type="scientific">Limosa lapponica baueri</name>
    <dbReference type="NCBI Taxonomy" id="1758121"/>
    <lineage>
        <taxon>Eukaryota</taxon>
        <taxon>Metazoa</taxon>
        <taxon>Chordata</taxon>
        <taxon>Craniata</taxon>
        <taxon>Vertebrata</taxon>
        <taxon>Euteleostomi</taxon>
        <taxon>Archelosauria</taxon>
        <taxon>Archosauria</taxon>
        <taxon>Dinosauria</taxon>
        <taxon>Saurischia</taxon>
        <taxon>Theropoda</taxon>
        <taxon>Coelurosauria</taxon>
        <taxon>Aves</taxon>
        <taxon>Neognathae</taxon>
        <taxon>Neoaves</taxon>
        <taxon>Charadriiformes</taxon>
        <taxon>Scolopacidae</taxon>
        <taxon>Limosa</taxon>
    </lineage>
</organism>
<keyword evidence="2" id="KW-1185">Reference proteome</keyword>
<evidence type="ECO:0000313" key="1">
    <source>
        <dbReference type="EMBL" id="PKU26779.1"/>
    </source>
</evidence>
<gene>
    <name evidence="1" type="ORF">llap_22917</name>
</gene>
<dbReference type="Proteomes" id="UP000233556">
    <property type="component" value="Unassembled WGS sequence"/>
</dbReference>